<dbReference type="Proteomes" id="UP000061569">
    <property type="component" value="Chromosome"/>
</dbReference>
<gene>
    <name evidence="1" type="ORF">GLE_2712</name>
</gene>
<name>A0A0S2DHK6_LYSEN</name>
<dbReference type="PROSITE" id="PS51257">
    <property type="entry name" value="PROKAR_LIPOPROTEIN"/>
    <property type="match status" value="1"/>
</dbReference>
<dbReference type="KEGG" id="lez:GLE_2712"/>
<reference evidence="1 2" key="1">
    <citation type="submission" date="2015-11" db="EMBL/GenBank/DDBJ databases">
        <title>Genome sequences of Lysobacter enzymogenes strain C3 and Lysobacter antibioticus ATCC 29479.</title>
        <authorList>
            <person name="Kobayashi D.Y."/>
        </authorList>
    </citation>
    <scope>NUCLEOTIDE SEQUENCE [LARGE SCALE GENOMIC DNA]</scope>
    <source>
        <strain evidence="1 2">C3</strain>
    </source>
</reference>
<keyword evidence="1" id="KW-0449">Lipoprotein</keyword>
<dbReference type="PATRIC" id="fig|69.6.peg.2671"/>
<evidence type="ECO:0000313" key="2">
    <source>
        <dbReference type="Proteomes" id="UP000061569"/>
    </source>
</evidence>
<organism evidence="1 2">
    <name type="scientific">Lysobacter enzymogenes</name>
    <dbReference type="NCBI Taxonomy" id="69"/>
    <lineage>
        <taxon>Bacteria</taxon>
        <taxon>Pseudomonadati</taxon>
        <taxon>Pseudomonadota</taxon>
        <taxon>Gammaproteobacteria</taxon>
        <taxon>Lysobacterales</taxon>
        <taxon>Lysobacteraceae</taxon>
        <taxon>Lysobacter</taxon>
    </lineage>
</organism>
<protein>
    <submittedName>
        <fullName evidence="1">Lipoprotein</fullName>
    </submittedName>
</protein>
<dbReference type="RefSeq" id="WP_057947758.1">
    <property type="nucleotide sequence ID" value="NZ_CP110813.1"/>
</dbReference>
<proteinExistence type="predicted"/>
<dbReference type="AlphaFoldDB" id="A0A0S2DHK6"/>
<evidence type="ECO:0000313" key="1">
    <source>
        <dbReference type="EMBL" id="ALN58060.1"/>
    </source>
</evidence>
<dbReference type="EMBL" id="CP013140">
    <property type="protein sequence ID" value="ALN58060.1"/>
    <property type="molecule type" value="Genomic_DNA"/>
</dbReference>
<accession>A0A0S2DHK6</accession>
<sequence>MTARTVPVAALLAAALAAAFAGACSRQPDGGVQVSVIDHISMDGDKVLLRAAGRSAQIGPDGAIAIDGGALALTPAQQALGREFYQQATGMRRDGAAMGKAGAAMAGHALSTVARDLRDGNTDQTEAKIQAEAAKLEAQALQLCQRAQALRDAQQRLSAALPQFEPFAGLAAGIGDDCRKR</sequence>
<dbReference type="STRING" id="69.GLE_2712"/>
<dbReference type="OrthoDB" id="6057407at2"/>